<evidence type="ECO:0000256" key="2">
    <source>
        <dbReference type="ARBA" id="ARBA00022729"/>
    </source>
</evidence>
<dbReference type="PANTHER" id="PTHR34218:SF3">
    <property type="entry name" value="ACYL-HOMOSERINE LACTONE ACYLASE PVDQ"/>
    <property type="match status" value="1"/>
</dbReference>
<keyword evidence="2 7" id="KW-0732">Signal</keyword>
<accession>A0A1M5D9U0</accession>
<dbReference type="InterPro" id="IPR029055">
    <property type="entry name" value="Ntn_hydrolases_N"/>
</dbReference>
<feature type="active site" description="Nucleophile" evidence="5">
    <location>
        <position position="200"/>
    </location>
</feature>
<feature type="signal peptide" evidence="7">
    <location>
        <begin position="1"/>
        <end position="20"/>
    </location>
</feature>
<gene>
    <name evidence="8" type="ORF">SAMN02745131_03167</name>
</gene>
<evidence type="ECO:0000256" key="3">
    <source>
        <dbReference type="ARBA" id="ARBA00022801"/>
    </source>
</evidence>
<dbReference type="AlphaFoldDB" id="A0A1M5D9U0"/>
<sequence>MKYLLLFLLLPIAGSSQTFSSDEISHFKKQAQKVTITIDNWGIPHIHGHTDADAVFGLMYTQCEQNFARVERNYLEVFGRLAEVDGEQQLFGDLQMQMIYDTVAAKTDYARSPQWLKKLLQAFADGVNYYLALHPETKPAVFQRFQPWFPLMYTDGSISATQMGGINMRDTRNLYDSSGDKSLGDVPVYNDFSQLRLTGSNGFAVAPSKTASKNSILYINPHVTFYFRTEAHMISDEGLNVYGAATWGNFFIYQGFNEHCGWMHTSSYADVADLYKEKIVRKNNALFYEYNGQLKPVQSKSITVQYKKGNNIEAKHFTAYFTHHGPVLGSRDNNWLSLKERNRSLEALEQSWLRTKANSFSAFKKIMELRSNNSNNTVYADDQKNIAYWHGNFVPVRDPKLDWQLPVDGTTSATEWKGVHKLDEIVHVINPSSGWIQNCNSTPFTSSGTSSPKKQNYPAYMAPDGQNARAINAARLLSETNNITLDKIINIGYSHYLTAFDILLPSLLTAYDNLPNQDTTKQGLNEAISLLKHWDRNSSASSVATTLAIEWATNLSSFVPAPATDADATNAIAIFNWLAREVPADKKLELLKKTLVDLENRFGNWHVAWGDINRFQRNENSTNNNFDDAKWSLPVGLASATWGSLPSFNSRKFSNTNKRYGVSGNSFIAAIEFGNKLKARTIMTGGESFVPGSEHFTDQAEGFIQGMFKEINFYQPDILKNAVRTYHPGE</sequence>
<proteinExistence type="inferred from homology"/>
<keyword evidence="6" id="KW-0479">Metal-binding</keyword>
<keyword evidence="6" id="KW-0106">Calcium</keyword>
<protein>
    <submittedName>
        <fullName evidence="8">Acyl-homoserine lactone (AHL) acylase PvdQ</fullName>
    </submittedName>
</protein>
<evidence type="ECO:0000313" key="8">
    <source>
        <dbReference type="EMBL" id="SHF63610.1"/>
    </source>
</evidence>
<dbReference type="SUPFAM" id="SSF56235">
    <property type="entry name" value="N-terminal nucleophile aminohydrolases (Ntn hydrolases)"/>
    <property type="match status" value="1"/>
</dbReference>
<dbReference type="GO" id="GO:0016811">
    <property type="term" value="F:hydrolase activity, acting on carbon-nitrogen (but not peptide) bonds, in linear amides"/>
    <property type="evidence" value="ECO:0007669"/>
    <property type="project" value="InterPro"/>
</dbReference>
<dbReference type="PANTHER" id="PTHR34218">
    <property type="entry name" value="PEPTIDASE S45 PENICILLIN AMIDASE"/>
    <property type="match status" value="1"/>
</dbReference>
<dbReference type="OrthoDB" id="9759796at2"/>
<dbReference type="InterPro" id="IPR043146">
    <property type="entry name" value="Penicillin_amidase_N_B-knob"/>
</dbReference>
<reference evidence="8 9" key="1">
    <citation type="submission" date="2016-11" db="EMBL/GenBank/DDBJ databases">
        <authorList>
            <person name="Jaros S."/>
            <person name="Januszkiewicz K."/>
            <person name="Wedrychowicz H."/>
        </authorList>
    </citation>
    <scope>NUCLEOTIDE SEQUENCE [LARGE SCALE GENOMIC DNA]</scope>
    <source>
        <strain evidence="8 9">DSM 18119</strain>
    </source>
</reference>
<comment type="cofactor">
    <cofactor evidence="6">
        <name>Ca(2+)</name>
        <dbReference type="ChEBI" id="CHEBI:29108"/>
    </cofactor>
    <text evidence="6">Binds 1 Ca(2+) ion per dimer.</text>
</comment>
<evidence type="ECO:0000256" key="4">
    <source>
        <dbReference type="ARBA" id="ARBA00023145"/>
    </source>
</evidence>
<dbReference type="STRING" id="1121884.SAMN02745131_03167"/>
<organism evidence="8 9">
    <name type="scientific">Flavisolibacter ginsengisoli DSM 18119</name>
    <dbReference type="NCBI Taxonomy" id="1121884"/>
    <lineage>
        <taxon>Bacteria</taxon>
        <taxon>Pseudomonadati</taxon>
        <taxon>Bacteroidota</taxon>
        <taxon>Chitinophagia</taxon>
        <taxon>Chitinophagales</taxon>
        <taxon>Chitinophagaceae</taxon>
        <taxon>Flavisolibacter</taxon>
    </lineage>
</organism>
<dbReference type="Proteomes" id="UP000184048">
    <property type="component" value="Unassembled WGS sequence"/>
</dbReference>
<comment type="similarity">
    <text evidence="1">Belongs to the peptidase S45 family.</text>
</comment>
<dbReference type="EMBL" id="FQUU01000014">
    <property type="protein sequence ID" value="SHF63610.1"/>
    <property type="molecule type" value="Genomic_DNA"/>
</dbReference>
<dbReference type="InterPro" id="IPR014395">
    <property type="entry name" value="Pen/GL7ACA/AHL_acylase"/>
</dbReference>
<evidence type="ECO:0000256" key="7">
    <source>
        <dbReference type="SAM" id="SignalP"/>
    </source>
</evidence>
<evidence type="ECO:0000256" key="5">
    <source>
        <dbReference type="PIRSR" id="PIRSR001227-1"/>
    </source>
</evidence>
<name>A0A1M5D9U0_9BACT</name>
<dbReference type="GO" id="GO:0017000">
    <property type="term" value="P:antibiotic biosynthetic process"/>
    <property type="evidence" value="ECO:0007669"/>
    <property type="project" value="InterPro"/>
</dbReference>
<dbReference type="InterPro" id="IPR023343">
    <property type="entry name" value="Penicillin_amidase_dom1"/>
</dbReference>
<keyword evidence="9" id="KW-1185">Reference proteome</keyword>
<dbReference type="InterPro" id="IPR043147">
    <property type="entry name" value="Penicillin_amidase_A-knob"/>
</dbReference>
<dbReference type="PIRSF" id="PIRSF001227">
    <property type="entry name" value="Pen_acylase"/>
    <property type="match status" value="1"/>
</dbReference>
<dbReference type="Gene3D" id="2.30.120.10">
    <property type="match status" value="1"/>
</dbReference>
<dbReference type="Gene3D" id="1.10.1400.10">
    <property type="match status" value="1"/>
</dbReference>
<feature type="binding site" evidence="6">
    <location>
        <position position="270"/>
    </location>
    <ligand>
        <name>Ca(2+)</name>
        <dbReference type="ChEBI" id="CHEBI:29108"/>
    </ligand>
</feature>
<evidence type="ECO:0000313" key="9">
    <source>
        <dbReference type="Proteomes" id="UP000184048"/>
    </source>
</evidence>
<feature type="chain" id="PRO_5012906209" evidence="7">
    <location>
        <begin position="21"/>
        <end position="730"/>
    </location>
</feature>
<evidence type="ECO:0000256" key="1">
    <source>
        <dbReference type="ARBA" id="ARBA00006586"/>
    </source>
</evidence>
<keyword evidence="3" id="KW-0378">Hydrolase</keyword>
<dbReference type="GO" id="GO:0046872">
    <property type="term" value="F:metal ion binding"/>
    <property type="evidence" value="ECO:0007669"/>
    <property type="project" value="UniProtKB-KW"/>
</dbReference>
<feature type="binding site" evidence="6">
    <location>
        <position position="273"/>
    </location>
    <ligand>
        <name>Ca(2+)</name>
        <dbReference type="ChEBI" id="CHEBI:29108"/>
    </ligand>
</feature>
<evidence type="ECO:0000256" key="6">
    <source>
        <dbReference type="PIRSR" id="PIRSR001227-2"/>
    </source>
</evidence>
<dbReference type="InterPro" id="IPR002692">
    <property type="entry name" value="S45"/>
</dbReference>
<dbReference type="Gene3D" id="3.60.20.10">
    <property type="entry name" value="Glutamine Phosphoribosylpyrophosphate, subunit 1, domain 1"/>
    <property type="match status" value="1"/>
</dbReference>
<dbReference type="Pfam" id="PF01804">
    <property type="entry name" value="Penicil_amidase"/>
    <property type="match status" value="1"/>
</dbReference>
<dbReference type="Gene3D" id="1.10.439.10">
    <property type="entry name" value="Penicillin Amidohydrolase, domain 1"/>
    <property type="match status" value="1"/>
</dbReference>
<keyword evidence="4" id="KW-0865">Zymogen</keyword>
<dbReference type="RefSeq" id="WP_072836309.1">
    <property type="nucleotide sequence ID" value="NZ_FQUU01000014.1"/>
</dbReference>